<keyword evidence="9 11" id="KW-0472">Membrane</keyword>
<evidence type="ECO:0000256" key="5">
    <source>
        <dbReference type="ARBA" id="ARBA00022737"/>
    </source>
</evidence>
<evidence type="ECO:0000256" key="2">
    <source>
        <dbReference type="ARBA" id="ARBA00007577"/>
    </source>
</evidence>
<dbReference type="InterPro" id="IPR011527">
    <property type="entry name" value="ABC1_TM_dom"/>
</dbReference>
<name>A0A3N4HUY1_ASCIM</name>
<dbReference type="CDD" id="cd18577">
    <property type="entry name" value="ABC_6TM_Pgp_ABCB1_D1_like"/>
    <property type="match status" value="1"/>
</dbReference>
<feature type="compositionally biased region" description="Basic and acidic residues" evidence="10">
    <location>
        <begin position="30"/>
        <end position="54"/>
    </location>
</feature>
<feature type="domain" description="ABC transmembrane type-1" evidence="13">
    <location>
        <begin position="734"/>
        <end position="1021"/>
    </location>
</feature>
<dbReference type="InterPro" id="IPR036640">
    <property type="entry name" value="ABC1_TM_sf"/>
</dbReference>
<evidence type="ECO:0000256" key="6">
    <source>
        <dbReference type="ARBA" id="ARBA00022741"/>
    </source>
</evidence>
<evidence type="ECO:0000259" key="12">
    <source>
        <dbReference type="PROSITE" id="PS50893"/>
    </source>
</evidence>
<evidence type="ECO:0000256" key="8">
    <source>
        <dbReference type="ARBA" id="ARBA00022989"/>
    </source>
</evidence>
<dbReference type="Pfam" id="PF00005">
    <property type="entry name" value="ABC_tran"/>
    <property type="match status" value="2"/>
</dbReference>
<dbReference type="PROSITE" id="PS50893">
    <property type="entry name" value="ABC_TRANSPORTER_2"/>
    <property type="match status" value="2"/>
</dbReference>
<feature type="transmembrane region" description="Helical" evidence="11">
    <location>
        <begin position="729"/>
        <end position="754"/>
    </location>
</feature>
<feature type="domain" description="ABC transporter" evidence="12">
    <location>
        <begin position="1055"/>
        <end position="1302"/>
    </location>
</feature>
<proteinExistence type="inferred from homology"/>
<keyword evidence="3" id="KW-0813">Transport</keyword>
<evidence type="ECO:0000256" key="7">
    <source>
        <dbReference type="ARBA" id="ARBA00022840"/>
    </source>
</evidence>
<dbReference type="GO" id="GO:0016887">
    <property type="term" value="F:ATP hydrolysis activity"/>
    <property type="evidence" value="ECO:0007669"/>
    <property type="project" value="InterPro"/>
</dbReference>
<feature type="domain" description="ABC transporter" evidence="12">
    <location>
        <begin position="406"/>
        <end position="667"/>
    </location>
</feature>
<dbReference type="FunFam" id="3.40.50.300:FF:000913">
    <property type="entry name" value="ABC multidrug transporter SitT"/>
    <property type="match status" value="1"/>
</dbReference>
<keyword evidence="4 11" id="KW-0812">Transmembrane</keyword>
<dbReference type="Proteomes" id="UP000275078">
    <property type="component" value="Unassembled WGS sequence"/>
</dbReference>
<evidence type="ECO:0000256" key="3">
    <source>
        <dbReference type="ARBA" id="ARBA00022448"/>
    </source>
</evidence>
<dbReference type="FunFam" id="3.40.50.300:FF:000836">
    <property type="entry name" value="ABC transporter B family member 25"/>
    <property type="match status" value="1"/>
</dbReference>
<feature type="transmembrane region" description="Helical" evidence="11">
    <location>
        <begin position="349"/>
        <end position="375"/>
    </location>
</feature>
<dbReference type="InterPro" id="IPR003593">
    <property type="entry name" value="AAA+_ATPase"/>
</dbReference>
<feature type="transmembrane region" description="Helical" evidence="11">
    <location>
        <begin position="853"/>
        <end position="871"/>
    </location>
</feature>
<dbReference type="PROSITE" id="PS50929">
    <property type="entry name" value="ABC_TM1F"/>
    <property type="match status" value="2"/>
</dbReference>
<dbReference type="PANTHER" id="PTHR43394:SF11">
    <property type="entry name" value="ATP-BINDING CASSETTE TRANSPORTER"/>
    <property type="match status" value="1"/>
</dbReference>
<evidence type="ECO:0000256" key="10">
    <source>
        <dbReference type="SAM" id="MobiDB-lite"/>
    </source>
</evidence>
<dbReference type="GO" id="GO:0005524">
    <property type="term" value="F:ATP binding"/>
    <property type="evidence" value="ECO:0007669"/>
    <property type="project" value="UniProtKB-KW"/>
</dbReference>
<dbReference type="Pfam" id="PF00664">
    <property type="entry name" value="ABC_membrane"/>
    <property type="match status" value="2"/>
</dbReference>
<protein>
    <submittedName>
        <fullName evidence="14">ABC multidrug transporter</fullName>
    </submittedName>
</protein>
<sequence>MLSTFQDTKPEPPIRAPQPAKKGTTSVLDQDIHDATNVDPEKDGKDEKEKEKAEPGTMKDYWRVLSSGSPIDRLCQLLACFLAICTGAALPMMPLIFGRLVTLMTSLTKPGSSLNPGEFQKQVNTFALYFFLLFLGKFILGSISMTLFRVTGTNISARVRLRYIRGLFRQDITYFDATGAGSVAVRITTGSNLLQTGISEKLGLGVQGIASVITAYIVAFTKSWELTLVTSTILPAAFLVYGITVPIDIKKNALILASYGKAATLAQEVLSSMRTVKAFNAEPKLLRKYQTHLEDAKRRGLAKAPLMAIQFAAFHGIMWAGCALCFWHGSRMLEAGRLKDVGEIMTVFLAVVVGITSVMGVVPAVTAITAAAGAARGVWEVVDREAVIDATSEEGAKLAGEWKGRVAFENVSFGYPGTREDVKILKGLDLEFEEGKTTAIVGPSGSGKSTIVALMERWYDPDSTADAEGDEKKVSAEQGRILVDETPLTALNLKWWRQQIGLVQQEPFLFNDSIFNNVAFGLVGTEWEDVADEKKRELVVEACREANADGFIGLLPQGYDTPVGERGTYLSGGQKQRISIARSIIKNPQILILDEATSALDPKAERIVQDCLDRLAKTRTTIMIAHRLSTVKKADRIVVLEGGRVVESGGHEELLAAGGKYAALVEAQRLTSGKKEVEEVRDEDVKELTEKEEVSVPKKEDIETGEKKKEQEIGSYNALRTIVWENRKFWVMFLIAFIGVLGSAAIYPIQAYLFGSFINTFTDPSATGLSDPSFWALMFLVVAISVSIAYSLQGFAFTRLQHHLTSRYRAEYVRSFLHQPIPFFDAPNHSSGTLASQLDTDPTNIQEMMGTNFGMLLVALLAIIGIIIIALVFGWKLAIVIICSAFPLVITAGMVRMRFEHKLGRASEEIFKDSSQFIAEAVSAFRTVSSLTLEGKITTEYENLLKSHVRGALKNTASAMALLSFSESITLAAASLIFWYGSKLMAKGELDVRDYFVVYMALLFGGESSGQFFAFSPNMVAATAAVNRIINLRPKEDADAPTPLQLDLIEGGLEIEFRDVTFRYPSRPEPVFEGLNLTIKAGSFTAFVGPSGCGKTTLVSLIERFYDLKGEGCSGSILINGQELDSLDVKAYRSVVALVSQEPQLYQGSIRENILLGVDENGKGKEGLDSTVTTAAKEAYIDTFISSLPEGYETSLGSNGVSLSGGQKQRVAIARALIKQPRLLLLDEATSALDSNSEKVVQQALEEARGRGGRTVVAVAHRLSTVVGADEIVVFEGGKVVERGRHAELVRRGGVYWGLVKAQGLDREV</sequence>
<dbReference type="STRING" id="1160509.A0A3N4HUY1"/>
<dbReference type="OrthoDB" id="6500128at2759"/>
<dbReference type="GO" id="GO:0090374">
    <property type="term" value="P:oligopeptide export from mitochondrion"/>
    <property type="evidence" value="ECO:0007669"/>
    <property type="project" value="TreeGrafter"/>
</dbReference>
<gene>
    <name evidence="14" type="ORF">BJ508DRAFT_364674</name>
</gene>
<feature type="transmembrane region" description="Helical" evidence="11">
    <location>
        <begin position="960"/>
        <end position="981"/>
    </location>
</feature>
<feature type="domain" description="ABC transmembrane type-1" evidence="13">
    <location>
        <begin position="77"/>
        <end position="370"/>
    </location>
</feature>
<dbReference type="InterPro" id="IPR027417">
    <property type="entry name" value="P-loop_NTPase"/>
</dbReference>
<dbReference type="CDD" id="cd18578">
    <property type="entry name" value="ABC_6TM_Pgp_ABCB1_D2_like"/>
    <property type="match status" value="1"/>
</dbReference>
<feature type="region of interest" description="Disordered" evidence="10">
    <location>
        <begin position="1"/>
        <end position="55"/>
    </location>
</feature>
<accession>A0A3N4HUY1</accession>
<dbReference type="InterPro" id="IPR039421">
    <property type="entry name" value="Type_1_exporter"/>
</dbReference>
<evidence type="ECO:0000256" key="1">
    <source>
        <dbReference type="ARBA" id="ARBA00004141"/>
    </source>
</evidence>
<dbReference type="InterPro" id="IPR003439">
    <property type="entry name" value="ABC_transporter-like_ATP-bd"/>
</dbReference>
<feature type="transmembrane region" description="Helical" evidence="11">
    <location>
        <begin position="774"/>
        <end position="797"/>
    </location>
</feature>
<feature type="transmembrane region" description="Helical" evidence="11">
    <location>
        <begin position="202"/>
        <end position="220"/>
    </location>
</feature>
<dbReference type="CDD" id="cd03249">
    <property type="entry name" value="ABC_MTABC3_MDL1_MDL2"/>
    <property type="match status" value="1"/>
</dbReference>
<keyword evidence="5" id="KW-0677">Repeat</keyword>
<comment type="subcellular location">
    <subcellularLocation>
        <location evidence="1">Membrane</location>
        <topology evidence="1">Multi-pass membrane protein</topology>
    </subcellularLocation>
</comment>
<evidence type="ECO:0000256" key="11">
    <source>
        <dbReference type="SAM" id="Phobius"/>
    </source>
</evidence>
<dbReference type="EMBL" id="ML119732">
    <property type="protein sequence ID" value="RPA77067.1"/>
    <property type="molecule type" value="Genomic_DNA"/>
</dbReference>
<keyword evidence="7" id="KW-0067">ATP-binding</keyword>
<dbReference type="InterPro" id="IPR017871">
    <property type="entry name" value="ABC_transporter-like_CS"/>
</dbReference>
<reference evidence="14 15" key="1">
    <citation type="journal article" date="2018" name="Nat. Ecol. Evol.">
        <title>Pezizomycetes genomes reveal the molecular basis of ectomycorrhizal truffle lifestyle.</title>
        <authorList>
            <person name="Murat C."/>
            <person name="Payen T."/>
            <person name="Noel B."/>
            <person name="Kuo A."/>
            <person name="Morin E."/>
            <person name="Chen J."/>
            <person name="Kohler A."/>
            <person name="Krizsan K."/>
            <person name="Balestrini R."/>
            <person name="Da Silva C."/>
            <person name="Montanini B."/>
            <person name="Hainaut M."/>
            <person name="Levati E."/>
            <person name="Barry K.W."/>
            <person name="Belfiori B."/>
            <person name="Cichocki N."/>
            <person name="Clum A."/>
            <person name="Dockter R.B."/>
            <person name="Fauchery L."/>
            <person name="Guy J."/>
            <person name="Iotti M."/>
            <person name="Le Tacon F."/>
            <person name="Lindquist E.A."/>
            <person name="Lipzen A."/>
            <person name="Malagnac F."/>
            <person name="Mello A."/>
            <person name="Molinier V."/>
            <person name="Miyauchi S."/>
            <person name="Poulain J."/>
            <person name="Riccioni C."/>
            <person name="Rubini A."/>
            <person name="Sitrit Y."/>
            <person name="Splivallo R."/>
            <person name="Traeger S."/>
            <person name="Wang M."/>
            <person name="Zifcakova L."/>
            <person name="Wipf D."/>
            <person name="Zambonelli A."/>
            <person name="Paolocci F."/>
            <person name="Nowrousian M."/>
            <person name="Ottonello S."/>
            <person name="Baldrian P."/>
            <person name="Spatafora J.W."/>
            <person name="Henrissat B."/>
            <person name="Nagy L.G."/>
            <person name="Aury J.M."/>
            <person name="Wincker P."/>
            <person name="Grigoriev I.V."/>
            <person name="Bonfante P."/>
            <person name="Martin F.M."/>
        </authorList>
    </citation>
    <scope>NUCLEOTIDE SEQUENCE [LARGE SCALE GENOMIC DNA]</scope>
    <source>
        <strain evidence="14 15">RN42</strain>
    </source>
</reference>
<feature type="transmembrane region" description="Helical" evidence="11">
    <location>
        <begin position="77"/>
        <end position="97"/>
    </location>
</feature>
<dbReference type="PROSITE" id="PS00211">
    <property type="entry name" value="ABC_TRANSPORTER_1"/>
    <property type="match status" value="2"/>
</dbReference>
<comment type="similarity">
    <text evidence="2">Belongs to the ABC transporter superfamily. ABCB family. Multidrug resistance exporter (TC 3.A.1.201) subfamily.</text>
</comment>
<keyword evidence="6" id="KW-0547">Nucleotide-binding</keyword>
<dbReference type="GO" id="GO:0005743">
    <property type="term" value="C:mitochondrial inner membrane"/>
    <property type="evidence" value="ECO:0007669"/>
    <property type="project" value="TreeGrafter"/>
</dbReference>
<evidence type="ECO:0000259" key="13">
    <source>
        <dbReference type="PROSITE" id="PS50929"/>
    </source>
</evidence>
<dbReference type="GO" id="GO:0015421">
    <property type="term" value="F:ABC-type oligopeptide transporter activity"/>
    <property type="evidence" value="ECO:0007669"/>
    <property type="project" value="TreeGrafter"/>
</dbReference>
<keyword evidence="15" id="KW-1185">Reference proteome</keyword>
<feature type="transmembrane region" description="Helical" evidence="11">
    <location>
        <begin position="877"/>
        <end position="895"/>
    </location>
</feature>
<feature type="transmembrane region" description="Helical" evidence="11">
    <location>
        <begin position="226"/>
        <end position="247"/>
    </location>
</feature>
<dbReference type="SUPFAM" id="SSF90123">
    <property type="entry name" value="ABC transporter transmembrane region"/>
    <property type="match status" value="2"/>
</dbReference>
<dbReference type="Gene3D" id="3.40.50.300">
    <property type="entry name" value="P-loop containing nucleotide triphosphate hydrolases"/>
    <property type="match status" value="2"/>
</dbReference>
<evidence type="ECO:0000313" key="14">
    <source>
        <dbReference type="EMBL" id="RPA77067.1"/>
    </source>
</evidence>
<evidence type="ECO:0000256" key="9">
    <source>
        <dbReference type="ARBA" id="ARBA00023136"/>
    </source>
</evidence>
<dbReference type="SUPFAM" id="SSF52540">
    <property type="entry name" value="P-loop containing nucleoside triphosphate hydrolases"/>
    <property type="match status" value="2"/>
</dbReference>
<feature type="transmembrane region" description="Helical" evidence="11">
    <location>
        <begin position="126"/>
        <end position="148"/>
    </location>
</feature>
<evidence type="ECO:0000313" key="15">
    <source>
        <dbReference type="Proteomes" id="UP000275078"/>
    </source>
</evidence>
<keyword evidence="8 11" id="KW-1133">Transmembrane helix</keyword>
<feature type="transmembrane region" description="Helical" evidence="11">
    <location>
        <begin position="306"/>
        <end position="329"/>
    </location>
</feature>
<dbReference type="Gene3D" id="1.20.1560.10">
    <property type="entry name" value="ABC transporter type 1, transmembrane domain"/>
    <property type="match status" value="1"/>
</dbReference>
<dbReference type="PANTHER" id="PTHR43394">
    <property type="entry name" value="ATP-DEPENDENT PERMEASE MDL1, MITOCHONDRIAL"/>
    <property type="match status" value="1"/>
</dbReference>
<dbReference type="SMART" id="SM00382">
    <property type="entry name" value="AAA"/>
    <property type="match status" value="2"/>
</dbReference>
<evidence type="ECO:0000256" key="4">
    <source>
        <dbReference type="ARBA" id="ARBA00022692"/>
    </source>
</evidence>
<organism evidence="14 15">
    <name type="scientific">Ascobolus immersus RN42</name>
    <dbReference type="NCBI Taxonomy" id="1160509"/>
    <lineage>
        <taxon>Eukaryota</taxon>
        <taxon>Fungi</taxon>
        <taxon>Dikarya</taxon>
        <taxon>Ascomycota</taxon>
        <taxon>Pezizomycotina</taxon>
        <taxon>Pezizomycetes</taxon>
        <taxon>Pezizales</taxon>
        <taxon>Ascobolaceae</taxon>
        <taxon>Ascobolus</taxon>
    </lineage>
</organism>